<comment type="caution">
    <text evidence="2">The sequence shown here is derived from an EMBL/GenBank/DDBJ whole genome shotgun (WGS) entry which is preliminary data.</text>
</comment>
<evidence type="ECO:0000313" key="2">
    <source>
        <dbReference type="EMBL" id="GJT95074.1"/>
    </source>
</evidence>
<feature type="non-terminal residue" evidence="2">
    <location>
        <position position="204"/>
    </location>
</feature>
<feature type="compositionally biased region" description="Low complexity" evidence="1">
    <location>
        <begin position="132"/>
        <end position="155"/>
    </location>
</feature>
<dbReference type="EMBL" id="BQNB010020354">
    <property type="protein sequence ID" value="GJT95074.1"/>
    <property type="molecule type" value="Genomic_DNA"/>
</dbReference>
<name>A0ABQ5I5R8_9ASTR</name>
<dbReference type="Proteomes" id="UP001151760">
    <property type="component" value="Unassembled WGS sequence"/>
</dbReference>
<proteinExistence type="predicted"/>
<accession>A0ABQ5I5R8</accession>
<gene>
    <name evidence="2" type="ORF">Tco_1090592</name>
</gene>
<reference evidence="2" key="2">
    <citation type="submission" date="2022-01" db="EMBL/GenBank/DDBJ databases">
        <authorList>
            <person name="Yamashiro T."/>
            <person name="Shiraishi A."/>
            <person name="Satake H."/>
            <person name="Nakayama K."/>
        </authorList>
    </citation>
    <scope>NUCLEOTIDE SEQUENCE</scope>
</reference>
<feature type="region of interest" description="Disordered" evidence="1">
    <location>
        <begin position="121"/>
        <end position="155"/>
    </location>
</feature>
<keyword evidence="3" id="KW-1185">Reference proteome</keyword>
<organism evidence="2 3">
    <name type="scientific">Tanacetum coccineum</name>
    <dbReference type="NCBI Taxonomy" id="301880"/>
    <lineage>
        <taxon>Eukaryota</taxon>
        <taxon>Viridiplantae</taxon>
        <taxon>Streptophyta</taxon>
        <taxon>Embryophyta</taxon>
        <taxon>Tracheophyta</taxon>
        <taxon>Spermatophyta</taxon>
        <taxon>Magnoliopsida</taxon>
        <taxon>eudicotyledons</taxon>
        <taxon>Gunneridae</taxon>
        <taxon>Pentapetalae</taxon>
        <taxon>asterids</taxon>
        <taxon>campanulids</taxon>
        <taxon>Asterales</taxon>
        <taxon>Asteraceae</taxon>
        <taxon>Asteroideae</taxon>
        <taxon>Anthemideae</taxon>
        <taxon>Anthemidinae</taxon>
        <taxon>Tanacetum</taxon>
    </lineage>
</organism>
<reference evidence="2" key="1">
    <citation type="journal article" date="2022" name="Int. J. Mol. Sci.">
        <title>Draft Genome of Tanacetum Coccineum: Genomic Comparison of Closely Related Tanacetum-Family Plants.</title>
        <authorList>
            <person name="Yamashiro T."/>
            <person name="Shiraishi A."/>
            <person name="Nakayama K."/>
            <person name="Satake H."/>
        </authorList>
    </citation>
    <scope>NUCLEOTIDE SEQUENCE</scope>
</reference>
<feature type="region of interest" description="Disordered" evidence="1">
    <location>
        <begin position="52"/>
        <end position="74"/>
    </location>
</feature>
<evidence type="ECO:0000256" key="1">
    <source>
        <dbReference type="SAM" id="MobiDB-lite"/>
    </source>
</evidence>
<protein>
    <submittedName>
        <fullName evidence="2">Uncharacterized protein</fullName>
    </submittedName>
</protein>
<evidence type="ECO:0000313" key="3">
    <source>
        <dbReference type="Proteomes" id="UP001151760"/>
    </source>
</evidence>
<sequence>MCLTATTTDAQTVTNTNLCRRLQQAQTVTKLYLLLNSNCNIIIDDEVSSGEELTSDEELSSKKELSDDIASSKGPSKHLLKWYDDSTKEIIPDLKFPKSTTSNDKVSKSIVSKSKALSSKPKASALKDSKSKALTSSASMPKASTSKTSKVSTSKPFTSSGYRKIAMPGCVLFLRAPDTQIEQFRFLRATNVADVGSCSRKRRL</sequence>